<dbReference type="GO" id="GO:0000272">
    <property type="term" value="P:polysaccharide catabolic process"/>
    <property type="evidence" value="ECO:0007669"/>
    <property type="project" value="InterPro"/>
</dbReference>
<dbReference type="GO" id="GO:0004553">
    <property type="term" value="F:hydrolase activity, hydrolyzing O-glycosyl compounds"/>
    <property type="evidence" value="ECO:0007669"/>
    <property type="project" value="InterPro"/>
</dbReference>
<evidence type="ECO:0000259" key="3">
    <source>
        <dbReference type="Pfam" id="PF00150"/>
    </source>
</evidence>
<keyword evidence="2" id="KW-0732">Signal</keyword>
<dbReference type="Pfam" id="PF00150">
    <property type="entry name" value="Cellulase"/>
    <property type="match status" value="1"/>
</dbReference>
<evidence type="ECO:0000313" key="4">
    <source>
        <dbReference type="EMBL" id="MBW4866234.1"/>
    </source>
</evidence>
<evidence type="ECO:0000256" key="1">
    <source>
        <dbReference type="ARBA" id="ARBA00022801"/>
    </source>
</evidence>
<dbReference type="EMBL" id="JAHXRF010000014">
    <property type="protein sequence ID" value="MBW4866234.1"/>
    <property type="molecule type" value="Genomic_DNA"/>
</dbReference>
<gene>
    <name evidence="4" type="ORF">KZY68_09495</name>
</gene>
<accession>A0AAW4NTF3</accession>
<protein>
    <submittedName>
        <fullName evidence="4">Glycoside hydrolase family 5 protein</fullName>
    </submittedName>
</protein>
<feature type="chain" id="PRO_5043419639" evidence="2">
    <location>
        <begin position="23"/>
        <end position="692"/>
    </location>
</feature>
<feature type="domain" description="Glycoside hydrolase family 5" evidence="3">
    <location>
        <begin position="143"/>
        <end position="310"/>
    </location>
</feature>
<dbReference type="InterPro" id="IPR001547">
    <property type="entry name" value="Glyco_hydro_5"/>
</dbReference>
<keyword evidence="1 4" id="KW-0378">Hydrolase</keyword>
<evidence type="ECO:0000313" key="5">
    <source>
        <dbReference type="Proteomes" id="UP001196873"/>
    </source>
</evidence>
<sequence>MTHRRFLMAVVFIGFTAFPSVAQMPRPLPSLHVEGRNMVDRHGNKVLLHGVMDTPHPYFNGGRWGWNIDDSSVPACLNYFEKLFRGLTDASQGAYCNVFRLHLDPCWTNDPTKPLVGKKGEENISQFSADRLRRYLQSLYIPLMQKAMAHGLYVVVRPPGVCPHEIRVGDAYQQYLTTVWDIVSREAVVQQYAGQISLELANEPVVVKDATGKASDHALRDFFQPIVDKIRGNGFKGILWIPGSSWQGNYVGYARHSITDDNFGYAVHDYPGWYGMSDERPNAEEGIRRFKGLVPVVEPRPVMITEVDWSPEKAGEGHYDEHGKWVKANYGTWATASTSKWGVAYKRMIDHYGNISMTLSGTGCYLDIDELVGKGRVVAAFGELKEACGAACMGWYKAYNTTAKPYPDDYVFSAAERRIDSICWALKDTLLMPGDSYHALLTLFFPGGRSVEVLPKAIQYTVSAPDVVGITDGVIHAKSDGTAQITAVYTTETGETLSRKITVRVQMFSFEASAIRTDIFDHGTYDETKRVFQPGKWGQMGWQFDGGIGLSKHYLVLKLDKPQTCGAKLMLFPQQSIWGDSYEIALENKTTIVVDLTKENTKQGKVLGHTPIYIVSLWGNGAGEIDVNNLYLTDNADDMPTAITPIVNANPDFTDVYNLYGIRVRSHVSTEIATAGLPPGIYIAGGKKVVVR</sequence>
<organism evidence="4 5">
    <name type="scientific">Segatella salivae</name>
    <dbReference type="NCBI Taxonomy" id="228604"/>
    <lineage>
        <taxon>Bacteria</taxon>
        <taxon>Pseudomonadati</taxon>
        <taxon>Bacteroidota</taxon>
        <taxon>Bacteroidia</taxon>
        <taxon>Bacteroidales</taxon>
        <taxon>Prevotellaceae</taxon>
        <taxon>Segatella</taxon>
    </lineage>
</organism>
<dbReference type="Proteomes" id="UP001196873">
    <property type="component" value="Unassembled WGS sequence"/>
</dbReference>
<evidence type="ECO:0000256" key="2">
    <source>
        <dbReference type="SAM" id="SignalP"/>
    </source>
</evidence>
<feature type="signal peptide" evidence="2">
    <location>
        <begin position="1"/>
        <end position="22"/>
    </location>
</feature>
<proteinExistence type="predicted"/>
<dbReference type="AlphaFoldDB" id="A0AAW4NTF3"/>
<comment type="caution">
    <text evidence="4">The sequence shown here is derived from an EMBL/GenBank/DDBJ whole genome shotgun (WGS) entry which is preliminary data.</text>
</comment>
<reference evidence="4" key="1">
    <citation type="submission" date="2021-07" db="EMBL/GenBank/DDBJ databases">
        <title>Genomic diversity and antimicrobial resistance of Prevotella spp. isolated from chronic lung disease airways.</title>
        <authorList>
            <person name="Webb K.A."/>
            <person name="Olagoke O.S."/>
            <person name="Baird T."/>
            <person name="Neill J."/>
            <person name="Pham A."/>
            <person name="Wells T.J."/>
            <person name="Ramsay K.A."/>
            <person name="Bell S.C."/>
            <person name="Sarovich D.S."/>
            <person name="Price E.P."/>
        </authorList>
    </citation>
    <scope>NUCLEOTIDE SEQUENCE</scope>
    <source>
        <strain evidence="4">SCHI0047.S.3</strain>
    </source>
</reference>
<name>A0AAW4NTF3_9BACT</name>
<dbReference type="RefSeq" id="WP_219427961.1">
    <property type="nucleotide sequence ID" value="NZ_JAHXRD010000013.1"/>
</dbReference>